<name>A0A401J6X4_SPHXE</name>
<dbReference type="AlphaFoldDB" id="A0A401J6X4"/>
<gene>
    <name evidence="1" type="ORF">MBESOW_P3572</name>
</gene>
<evidence type="ECO:0000313" key="2">
    <source>
        <dbReference type="Proteomes" id="UP000290975"/>
    </source>
</evidence>
<protein>
    <submittedName>
        <fullName evidence="1">Uncharacterized protein</fullName>
    </submittedName>
</protein>
<comment type="caution">
    <text evidence="1">The sequence shown here is derived from an EMBL/GenBank/DDBJ whole genome shotgun (WGS) entry which is preliminary data.</text>
</comment>
<sequence length="144" mass="15997">METPLAIIALDRMIVIPACKAQQIGRLAFTFRHESEGPHHATAIRLRHILNLAHMMLATGEAWRIAIMFGNPPNPVMPFPDVGIVKHFLHHPRIGREAGDQRIDIAGIQRPAISGDQILQGDPVFDGQAWHDGHSPVFTLLTQQ</sequence>
<proteinExistence type="predicted"/>
<organism evidence="1 2">
    <name type="scientific">Sphingobium xenophagum</name>
    <dbReference type="NCBI Taxonomy" id="121428"/>
    <lineage>
        <taxon>Bacteria</taxon>
        <taxon>Pseudomonadati</taxon>
        <taxon>Pseudomonadota</taxon>
        <taxon>Alphaproteobacteria</taxon>
        <taxon>Sphingomonadales</taxon>
        <taxon>Sphingomonadaceae</taxon>
        <taxon>Sphingobium</taxon>
    </lineage>
</organism>
<reference evidence="1 2" key="1">
    <citation type="submission" date="2014-12" db="EMBL/GenBank/DDBJ databases">
        <title>Whole genome sequencing of Sphingobium xenophagum OW59.</title>
        <authorList>
            <person name="Ohta Y."/>
            <person name="Nishi S."/>
            <person name="Hatada Y."/>
        </authorList>
    </citation>
    <scope>NUCLEOTIDE SEQUENCE [LARGE SCALE GENOMIC DNA]</scope>
    <source>
        <strain evidence="1 2">OW59</strain>
    </source>
</reference>
<keyword evidence="2" id="KW-1185">Reference proteome</keyword>
<dbReference type="EMBL" id="BBQY01000035">
    <property type="protein sequence ID" value="GBH32340.1"/>
    <property type="molecule type" value="Genomic_DNA"/>
</dbReference>
<evidence type="ECO:0000313" key="1">
    <source>
        <dbReference type="EMBL" id="GBH32340.1"/>
    </source>
</evidence>
<accession>A0A401J6X4</accession>
<dbReference type="Proteomes" id="UP000290975">
    <property type="component" value="Unassembled WGS sequence"/>
</dbReference>